<organism evidence="3 4">
    <name type="scientific">Plectosphaerella cucumerina</name>
    <dbReference type="NCBI Taxonomy" id="40658"/>
    <lineage>
        <taxon>Eukaryota</taxon>
        <taxon>Fungi</taxon>
        <taxon>Dikarya</taxon>
        <taxon>Ascomycota</taxon>
        <taxon>Pezizomycotina</taxon>
        <taxon>Sordariomycetes</taxon>
        <taxon>Hypocreomycetidae</taxon>
        <taxon>Glomerellales</taxon>
        <taxon>Plectosphaerellaceae</taxon>
        <taxon>Plectosphaerella</taxon>
    </lineage>
</organism>
<dbReference type="AlphaFoldDB" id="A0A8K0TIU7"/>
<dbReference type="EMBL" id="JAGPXD010000002">
    <property type="protein sequence ID" value="KAH7367939.1"/>
    <property type="molecule type" value="Genomic_DNA"/>
</dbReference>
<keyword evidence="2" id="KW-0732">Signal</keyword>
<feature type="region of interest" description="Disordered" evidence="1">
    <location>
        <begin position="34"/>
        <end position="54"/>
    </location>
</feature>
<proteinExistence type="predicted"/>
<reference evidence="3" key="1">
    <citation type="journal article" date="2021" name="Nat. Commun.">
        <title>Genetic determinants of endophytism in the Arabidopsis root mycobiome.</title>
        <authorList>
            <person name="Mesny F."/>
            <person name="Miyauchi S."/>
            <person name="Thiergart T."/>
            <person name="Pickel B."/>
            <person name="Atanasova L."/>
            <person name="Karlsson M."/>
            <person name="Huettel B."/>
            <person name="Barry K.W."/>
            <person name="Haridas S."/>
            <person name="Chen C."/>
            <person name="Bauer D."/>
            <person name="Andreopoulos W."/>
            <person name="Pangilinan J."/>
            <person name="LaButti K."/>
            <person name="Riley R."/>
            <person name="Lipzen A."/>
            <person name="Clum A."/>
            <person name="Drula E."/>
            <person name="Henrissat B."/>
            <person name="Kohler A."/>
            <person name="Grigoriev I.V."/>
            <person name="Martin F.M."/>
            <person name="Hacquard S."/>
        </authorList>
    </citation>
    <scope>NUCLEOTIDE SEQUENCE</scope>
    <source>
        <strain evidence="3">MPI-CAGE-AT-0016</strain>
    </source>
</reference>
<dbReference type="Proteomes" id="UP000813385">
    <property type="component" value="Unassembled WGS sequence"/>
</dbReference>
<dbReference type="PANTHER" id="PTHR34618:SF4">
    <property type="entry name" value="CAS1"/>
    <property type="match status" value="1"/>
</dbReference>
<dbReference type="Pfam" id="PF11327">
    <property type="entry name" value="Egh16-like"/>
    <property type="match status" value="1"/>
</dbReference>
<protein>
    <submittedName>
        <fullName evidence="3">Uncharacterized protein</fullName>
    </submittedName>
</protein>
<keyword evidence="4" id="KW-1185">Reference proteome</keyword>
<comment type="caution">
    <text evidence="3">The sequence shown here is derived from an EMBL/GenBank/DDBJ whole genome shotgun (WGS) entry which is preliminary data.</text>
</comment>
<feature type="signal peptide" evidence="2">
    <location>
        <begin position="1"/>
        <end position="18"/>
    </location>
</feature>
<dbReference type="PANTHER" id="PTHR34618">
    <property type="entry name" value="SURFACE PROTEIN MAS1, PUTATIVE-RELATED"/>
    <property type="match status" value="1"/>
</dbReference>
<name>A0A8K0TIU7_9PEZI</name>
<dbReference type="OrthoDB" id="5418436at2759"/>
<feature type="chain" id="PRO_5035460848" evidence="2">
    <location>
        <begin position="19"/>
        <end position="233"/>
    </location>
</feature>
<evidence type="ECO:0000256" key="2">
    <source>
        <dbReference type="SAM" id="SignalP"/>
    </source>
</evidence>
<evidence type="ECO:0000256" key="1">
    <source>
        <dbReference type="SAM" id="MobiDB-lite"/>
    </source>
</evidence>
<gene>
    <name evidence="3" type="ORF">B0T11DRAFT_316249</name>
</gene>
<evidence type="ECO:0000313" key="4">
    <source>
        <dbReference type="Proteomes" id="UP000813385"/>
    </source>
</evidence>
<dbReference type="InterPro" id="IPR021476">
    <property type="entry name" value="Egh16-like"/>
</dbReference>
<accession>A0A8K0TIU7</accession>
<evidence type="ECO:0000313" key="3">
    <source>
        <dbReference type="EMBL" id="KAH7367939.1"/>
    </source>
</evidence>
<sequence>MQLLTLCALLAFTRLVAGHAAIIAAVGDAGGSGMGLGVDTSTPRDGTDDDPFQRDATRFDGDLAESVGETEGFGNNNIESGTTAIMTELGDQLPQVSPGGYLNMTLHQVNSDGGGPYTCMINSDGTAATWKPLTVSVTPPGEDSRSRDTQASDQPMVAEIPANQACTGTVAGQPNVCMVRCQNDANAGPFGGVVPVQLAGAGNGTAAAARYLLARATLEKHIAMERMKVKREA</sequence>